<dbReference type="AlphaFoldDB" id="A0A099T3V4"/>
<dbReference type="GO" id="GO:0005978">
    <property type="term" value="P:glycogen biosynthetic process"/>
    <property type="evidence" value="ECO:0007669"/>
    <property type="project" value="InterPro"/>
</dbReference>
<keyword evidence="1" id="KW-0328">Glycosyltransferase</keyword>
<protein>
    <submittedName>
        <fullName evidence="3">Glycogen synthase</fullName>
    </submittedName>
</protein>
<dbReference type="PANTHER" id="PTHR10176:SF3">
    <property type="entry name" value="GLYCOGEN [STARCH] SYNTHASE"/>
    <property type="match status" value="1"/>
</dbReference>
<evidence type="ECO:0000256" key="1">
    <source>
        <dbReference type="ARBA" id="ARBA00022676"/>
    </source>
</evidence>
<evidence type="ECO:0000313" key="3">
    <source>
        <dbReference type="EMBL" id="KGK99762.1"/>
    </source>
</evidence>
<organism evidence="3 4">
    <name type="scientific">Methanococcoides methylutens</name>
    <dbReference type="NCBI Taxonomy" id="2226"/>
    <lineage>
        <taxon>Archaea</taxon>
        <taxon>Methanobacteriati</taxon>
        <taxon>Methanobacteriota</taxon>
        <taxon>Stenosarchaea group</taxon>
        <taxon>Methanomicrobia</taxon>
        <taxon>Methanosarcinales</taxon>
        <taxon>Methanosarcinaceae</taxon>
        <taxon>Methanococcoides</taxon>
    </lineage>
</organism>
<dbReference type="Proteomes" id="UP000029859">
    <property type="component" value="Unassembled WGS sequence"/>
</dbReference>
<keyword evidence="4" id="KW-1185">Reference proteome</keyword>
<reference evidence="3 4" key="1">
    <citation type="submission" date="2014-09" db="EMBL/GenBank/DDBJ databases">
        <title>Draft genome sequence of an obligately methylotrophic methanogen, Methanococcoides methylutens, isolated from marine sediment.</title>
        <authorList>
            <person name="Guan Y."/>
            <person name="Ngugi D.K."/>
            <person name="Blom J."/>
            <person name="Ali S."/>
            <person name="Ferry J.G."/>
            <person name="Stingl U."/>
        </authorList>
    </citation>
    <scope>NUCLEOTIDE SEQUENCE [LARGE SCALE GENOMIC DNA]</scope>
    <source>
        <strain evidence="3 4">DSM 2657</strain>
    </source>
</reference>
<dbReference type="InterPro" id="IPR008631">
    <property type="entry name" value="Glycogen_synth"/>
</dbReference>
<accession>A0A099T3V4</accession>
<sequence length="600" mass="67610">MGKKWLIIAGEEAGPRSNKMGGIWDVIDAEATTLASLIDSKEIKDESMPKIIVVGPYYGHSGADWNKGLNRITDISELEEFRNDEDVSAAIETLRLSGIDAISGVRKISNLEIIYLLFNTETFSRVPAEYKGVDMSLENKVKSEAYELLGLDSLTYENMDNGTEYCHYLNLSYAISEFICELFKISQKKLKEYKNIHLSETKRPADSNIQLSLHCHEFSVFYAIARLKKICLPLKTVATYHATLPGRVAGHYAIQKIRNNDSSWSEGVPRNLAELESLSKYADVVTAVGESTRKEVKLFYGVSGILVRNGILIENDGLDWEKKKQCREKIQMFLSDNLYKYHDGEQSSPKKVIPIFSISRIEIENKGYPDLLDSLVLLDRMVKSEILMGKLDEDVRVVCFLVTAHGQKTNLPLGFPINLPKEVLIGEELRLQKMIEERGLECSNLPSGRRCVSAVLYPQWLSDHDEGLNMNHDEFMTGCIAGVFPSRYDPFLLTGLEAGKEYTPSIVSKVCGFSDALKTVKTLVPGMGGVVVVDNVDVSYNETIVDYAIAMDYFLDSYLHDKVKYNLLCEEAYLLAGEMNWELPTKHYYELLTGVKIIKI</sequence>
<dbReference type="SUPFAM" id="SSF53756">
    <property type="entry name" value="UDP-Glycosyltransferase/glycogen phosphorylase"/>
    <property type="match status" value="1"/>
</dbReference>
<dbReference type="RefSeq" id="WP_048193040.1">
    <property type="nucleotide sequence ID" value="NZ_CAAGSM010000008.1"/>
</dbReference>
<dbReference type="Pfam" id="PF05693">
    <property type="entry name" value="Glycogen_syn"/>
    <property type="match status" value="1"/>
</dbReference>
<keyword evidence="2" id="KW-0808">Transferase</keyword>
<dbReference type="Gene3D" id="3.40.50.2000">
    <property type="entry name" value="Glycogen Phosphorylase B"/>
    <property type="match status" value="2"/>
</dbReference>
<dbReference type="PANTHER" id="PTHR10176">
    <property type="entry name" value="GLYCOGEN SYNTHASE"/>
    <property type="match status" value="1"/>
</dbReference>
<dbReference type="EMBL" id="JRHO01000002">
    <property type="protein sequence ID" value="KGK99762.1"/>
    <property type="molecule type" value="Genomic_DNA"/>
</dbReference>
<evidence type="ECO:0000256" key="2">
    <source>
        <dbReference type="ARBA" id="ARBA00022679"/>
    </source>
</evidence>
<comment type="caution">
    <text evidence="3">The sequence shown here is derived from an EMBL/GenBank/DDBJ whole genome shotgun (WGS) entry which is preliminary data.</text>
</comment>
<dbReference type="GO" id="GO:0004373">
    <property type="term" value="F:alpha-1,4-glucan glucosyltransferase (UDP-glucose donor) activity"/>
    <property type="evidence" value="ECO:0007669"/>
    <property type="project" value="InterPro"/>
</dbReference>
<proteinExistence type="predicted"/>
<evidence type="ECO:0000313" key="4">
    <source>
        <dbReference type="Proteomes" id="UP000029859"/>
    </source>
</evidence>
<dbReference type="OrthoDB" id="147154at2157"/>
<name>A0A099T3V4_METMT</name>
<gene>
    <name evidence="3" type="ORF">LI82_00700</name>
</gene>
<dbReference type="GO" id="GO:0005737">
    <property type="term" value="C:cytoplasm"/>
    <property type="evidence" value="ECO:0007669"/>
    <property type="project" value="TreeGrafter"/>
</dbReference>